<dbReference type="RefSeq" id="WP_345918697.1">
    <property type="nucleotide sequence ID" value="NZ_JBDIVE010000002.1"/>
</dbReference>
<organism evidence="5 6">
    <name type="scientific">Uliginosibacterium sediminicola</name>
    <dbReference type="NCBI Taxonomy" id="2024550"/>
    <lineage>
        <taxon>Bacteria</taxon>
        <taxon>Pseudomonadati</taxon>
        <taxon>Pseudomonadota</taxon>
        <taxon>Betaproteobacteria</taxon>
        <taxon>Rhodocyclales</taxon>
        <taxon>Zoogloeaceae</taxon>
        <taxon>Uliginosibacterium</taxon>
    </lineage>
</organism>
<dbReference type="PANTHER" id="PTHR30629">
    <property type="entry name" value="PROPHAGE INTEGRASE"/>
    <property type="match status" value="1"/>
</dbReference>
<feature type="domain" description="Tyr recombinase" evidence="4">
    <location>
        <begin position="202"/>
        <end position="395"/>
    </location>
</feature>
<gene>
    <name evidence="5" type="ORF">ABDB84_05535</name>
</gene>
<dbReference type="InterPro" id="IPR013762">
    <property type="entry name" value="Integrase-like_cat_sf"/>
</dbReference>
<keyword evidence="3" id="KW-0233">DNA recombination</keyword>
<protein>
    <submittedName>
        <fullName evidence="5">Integrase family protein</fullName>
    </submittedName>
</protein>
<evidence type="ECO:0000256" key="1">
    <source>
        <dbReference type="ARBA" id="ARBA00008857"/>
    </source>
</evidence>
<evidence type="ECO:0000313" key="5">
    <source>
        <dbReference type="EMBL" id="MEN3067934.1"/>
    </source>
</evidence>
<accession>A0ABU9YWP9</accession>
<keyword evidence="6" id="KW-1185">Reference proteome</keyword>
<dbReference type="Gene3D" id="3.30.160.390">
    <property type="entry name" value="Integrase, DNA-binding domain"/>
    <property type="match status" value="1"/>
</dbReference>
<sequence length="414" mass="47283">MIIEGCAGLRLVATQQYRTWVYRYKAQDGRMKQLKLGRWPAMSLPSAVAAWEAKRLLRESGDDPVAEKKAVAQEKKAVAARSAAPRRYTVEAMLEDFLVRYIEQHRAPKGAKEVRRMFKTMCGPINSLQPEGVTRSVAFDLIDSHRRTPVLANSLRRELGLCWDWALDAGKIKEATPNWWRMVLRGKLKSKGRVMSGKHIGTVKRVLSETELSLLIPWLPNFPESTADILTLYLWTLMRGAEITAIEGREVSEEKDGLWWTIPKAKTKNRNRDTATDIRVPLVGRAKEVVLRRLKLYGPGYLFPSRIPGRCIEQKVVSERVYYHQPYASMRDEYKRVRLPVSNWGAHDLRRTGRTLLTKMGCPTDVAEAAIGHVQPGIEGVYNRYSYDEEKRVWITRLSDLLEKLASPSQPVEA</sequence>
<evidence type="ECO:0000259" key="4">
    <source>
        <dbReference type="PROSITE" id="PS51898"/>
    </source>
</evidence>
<dbReference type="SUPFAM" id="SSF56349">
    <property type="entry name" value="DNA breaking-rejoining enzymes"/>
    <property type="match status" value="1"/>
</dbReference>
<evidence type="ECO:0000256" key="3">
    <source>
        <dbReference type="ARBA" id="ARBA00023172"/>
    </source>
</evidence>
<dbReference type="Pfam" id="PF00589">
    <property type="entry name" value="Phage_integrase"/>
    <property type="match status" value="1"/>
</dbReference>
<dbReference type="PANTHER" id="PTHR30629:SF2">
    <property type="entry name" value="PROPHAGE INTEGRASE INTS-RELATED"/>
    <property type="match status" value="1"/>
</dbReference>
<dbReference type="EMBL" id="JBDIVE010000002">
    <property type="protein sequence ID" value="MEN3067934.1"/>
    <property type="molecule type" value="Genomic_DNA"/>
</dbReference>
<proteinExistence type="inferred from homology"/>
<dbReference type="Pfam" id="PF13356">
    <property type="entry name" value="Arm-DNA-bind_3"/>
    <property type="match status" value="1"/>
</dbReference>
<comment type="similarity">
    <text evidence="1">Belongs to the 'phage' integrase family.</text>
</comment>
<comment type="caution">
    <text evidence="5">The sequence shown here is derived from an EMBL/GenBank/DDBJ whole genome shotgun (WGS) entry which is preliminary data.</text>
</comment>
<dbReference type="InterPro" id="IPR050808">
    <property type="entry name" value="Phage_Integrase"/>
</dbReference>
<dbReference type="InterPro" id="IPR025166">
    <property type="entry name" value="Integrase_DNA_bind_dom"/>
</dbReference>
<dbReference type="Proteomes" id="UP001410394">
    <property type="component" value="Unassembled WGS sequence"/>
</dbReference>
<evidence type="ECO:0000256" key="2">
    <source>
        <dbReference type="ARBA" id="ARBA00022908"/>
    </source>
</evidence>
<name>A0ABU9YWP9_9RHOO</name>
<dbReference type="InterPro" id="IPR038488">
    <property type="entry name" value="Integrase_DNA-bd_sf"/>
</dbReference>
<evidence type="ECO:0000313" key="6">
    <source>
        <dbReference type="Proteomes" id="UP001410394"/>
    </source>
</evidence>
<dbReference type="InterPro" id="IPR011010">
    <property type="entry name" value="DNA_brk_join_enz"/>
</dbReference>
<dbReference type="InterPro" id="IPR002104">
    <property type="entry name" value="Integrase_catalytic"/>
</dbReference>
<dbReference type="PROSITE" id="PS51898">
    <property type="entry name" value="TYR_RECOMBINASE"/>
    <property type="match status" value="1"/>
</dbReference>
<dbReference type="Gene3D" id="1.10.443.10">
    <property type="entry name" value="Intergrase catalytic core"/>
    <property type="match status" value="1"/>
</dbReference>
<reference evidence="5 6" key="1">
    <citation type="journal article" date="2018" name="Int. J. Syst. Evol. Microbiol.">
        <title>Uliginosibacterium sediminicola sp. nov., isolated from freshwater sediment.</title>
        <authorList>
            <person name="Hwang W.M."/>
            <person name="Kim S.M."/>
            <person name="Kang K."/>
            <person name="Ahn T.Y."/>
        </authorList>
    </citation>
    <scope>NUCLEOTIDE SEQUENCE [LARGE SCALE GENOMIC DNA]</scope>
    <source>
        <strain evidence="5 6">M1-21</strain>
    </source>
</reference>
<keyword evidence="2" id="KW-0229">DNA integration</keyword>